<dbReference type="EMBL" id="JADGJW010000670">
    <property type="protein sequence ID" value="KAJ3213854.1"/>
    <property type="molecule type" value="Genomic_DNA"/>
</dbReference>
<name>A0AAD5U1L7_9FUNG</name>
<dbReference type="GO" id="GO:0005634">
    <property type="term" value="C:nucleus"/>
    <property type="evidence" value="ECO:0007669"/>
    <property type="project" value="TreeGrafter"/>
</dbReference>
<reference evidence="4" key="1">
    <citation type="submission" date="2020-05" db="EMBL/GenBank/DDBJ databases">
        <title>Phylogenomic resolution of chytrid fungi.</title>
        <authorList>
            <person name="Stajich J.E."/>
            <person name="Amses K."/>
            <person name="Simmons R."/>
            <person name="Seto K."/>
            <person name="Myers J."/>
            <person name="Bonds A."/>
            <person name="Quandt C.A."/>
            <person name="Barry K."/>
            <person name="Liu P."/>
            <person name="Grigoriev I."/>
            <person name="Longcore J.E."/>
            <person name="James T.Y."/>
        </authorList>
    </citation>
    <scope>NUCLEOTIDE SEQUENCE</scope>
    <source>
        <strain evidence="4">JEL0476</strain>
    </source>
</reference>
<dbReference type="GO" id="GO:0036297">
    <property type="term" value="P:interstrand cross-link repair"/>
    <property type="evidence" value="ECO:0007669"/>
    <property type="project" value="TreeGrafter"/>
</dbReference>
<dbReference type="Gene3D" id="3.40.50.300">
    <property type="entry name" value="P-loop containing nucleotide triphosphate hydrolases"/>
    <property type="match status" value="2"/>
</dbReference>
<dbReference type="InterPro" id="IPR027417">
    <property type="entry name" value="P-loop_NTPase"/>
</dbReference>
<evidence type="ECO:0000256" key="2">
    <source>
        <dbReference type="ARBA" id="ARBA00022840"/>
    </source>
</evidence>
<dbReference type="Pfam" id="PF00271">
    <property type="entry name" value="Helicase_C"/>
    <property type="match status" value="1"/>
</dbReference>
<dbReference type="SMART" id="SM00487">
    <property type="entry name" value="DEXDc"/>
    <property type="match status" value="1"/>
</dbReference>
<accession>A0AAD5U1L7</accession>
<dbReference type="InterPro" id="IPR011545">
    <property type="entry name" value="DEAD/DEAH_box_helicase_dom"/>
</dbReference>
<organism evidence="4 5">
    <name type="scientific">Clydaea vesicula</name>
    <dbReference type="NCBI Taxonomy" id="447962"/>
    <lineage>
        <taxon>Eukaryota</taxon>
        <taxon>Fungi</taxon>
        <taxon>Fungi incertae sedis</taxon>
        <taxon>Chytridiomycota</taxon>
        <taxon>Chytridiomycota incertae sedis</taxon>
        <taxon>Chytridiomycetes</taxon>
        <taxon>Lobulomycetales</taxon>
        <taxon>Lobulomycetaceae</taxon>
        <taxon>Clydaea</taxon>
    </lineage>
</organism>
<keyword evidence="1" id="KW-0547">Nucleotide-binding</keyword>
<keyword evidence="5" id="KW-1185">Reference proteome</keyword>
<keyword evidence="2" id="KW-0067">ATP-binding</keyword>
<gene>
    <name evidence="4" type="ORF">HK099_007159</name>
</gene>
<comment type="caution">
    <text evidence="4">The sequence shown here is derived from an EMBL/GenBank/DDBJ whole genome shotgun (WGS) entry which is preliminary data.</text>
</comment>
<dbReference type="GO" id="GO:0005524">
    <property type="term" value="F:ATP binding"/>
    <property type="evidence" value="ECO:0007669"/>
    <property type="project" value="UniProtKB-KW"/>
</dbReference>
<feature type="domain" description="Helicase C-terminal" evidence="3">
    <location>
        <begin position="403"/>
        <end position="548"/>
    </location>
</feature>
<dbReference type="GO" id="GO:0006289">
    <property type="term" value="P:nucleotide-excision repair"/>
    <property type="evidence" value="ECO:0007669"/>
    <property type="project" value="TreeGrafter"/>
</dbReference>
<dbReference type="SMART" id="SM00490">
    <property type="entry name" value="HELICc"/>
    <property type="match status" value="1"/>
</dbReference>
<evidence type="ECO:0000313" key="4">
    <source>
        <dbReference type="EMBL" id="KAJ3213854.1"/>
    </source>
</evidence>
<evidence type="ECO:0000259" key="3">
    <source>
        <dbReference type="PROSITE" id="PS51194"/>
    </source>
</evidence>
<evidence type="ECO:0000256" key="1">
    <source>
        <dbReference type="ARBA" id="ARBA00022741"/>
    </source>
</evidence>
<dbReference type="Pfam" id="PF00270">
    <property type="entry name" value="DEAD"/>
    <property type="match status" value="1"/>
</dbReference>
<dbReference type="InterPro" id="IPR014001">
    <property type="entry name" value="Helicase_ATP-bd"/>
</dbReference>
<proteinExistence type="predicted"/>
<dbReference type="AlphaFoldDB" id="A0AAD5U1L7"/>
<dbReference type="Proteomes" id="UP001211065">
    <property type="component" value="Unassembled WGS sequence"/>
</dbReference>
<evidence type="ECO:0000313" key="5">
    <source>
        <dbReference type="Proteomes" id="UP001211065"/>
    </source>
</evidence>
<dbReference type="SUPFAM" id="SSF52540">
    <property type="entry name" value="P-loop containing nucleoside triphosphate hydrolases"/>
    <property type="match status" value="2"/>
</dbReference>
<dbReference type="GO" id="GO:0003676">
    <property type="term" value="F:nucleic acid binding"/>
    <property type="evidence" value="ECO:0007669"/>
    <property type="project" value="InterPro"/>
</dbReference>
<dbReference type="GO" id="GO:0043138">
    <property type="term" value="F:3'-5' DNA helicase activity"/>
    <property type="evidence" value="ECO:0007669"/>
    <property type="project" value="TreeGrafter"/>
</dbReference>
<dbReference type="PANTHER" id="PTHR47957">
    <property type="entry name" value="ATP-DEPENDENT HELICASE HRQ1"/>
    <property type="match status" value="1"/>
</dbReference>
<sequence length="929" mass="107009">MFSLKRKTKSRPVKTSDDKLKKKKLKENKKLDFDVLFSTNPIIQSCYKKFKSLNLVLTLIQTSKQQGCAFKTLKSSIEAQIKDLFTLDDLFQIVSIGEGILNCYKPSERGSDFIYKTEAAEDEDEVYVEFCDLNCNINKTGFSVKKNYDTAKGIEERNLLFGEKLLEFQNSLNETQDVSEILNLISENLKFKFKPRRKLNAENKIEITPKKNIEAVDILKLYKQYLYETRNTSLDEEESLHTLTVRPPCYKSFQDASFLSQNIKSAIQNNFNIDTLYSHQTEALEELENGKNLIVTTSTSSGKSLIFQLAILMDIEKNPNNKYMIIFPTKALAQDQLLAFNTLIATHKDGTHNFENVVINCFDGDVNETLRKTYRNESNIMADFFGLNSSDLALISDDGSPMGIKHLIILNPRDNLLASSSDTTCHREHLCLDDNKCMSYRGGYQLETRRKIEADMFEGNLLGIVSTNALELGINIGTLTAVIHCGTPVSTSSYKQQCGRVGRKKLDSISILVSTYKLENEYFTRNSEPNNYLNYANVSVKKKLQMFAFELPILLSRDLKYFKDDFFLEDNSLFEDILKGEGFRYDDAFNQYCCDLKFKPISIRGEADEEFDAGEDHFFSVFDSKSLKLIEDIEIDRVHFTVYEGAVLVVQGKFYQILDINESKKMAKATLIYQIGYDENLCYITKPVDLTSLNIKMNLNVKQEEKGNNFASKLNFSLIDIKTFIVGYKKINLKNKVVFDEVKYPLDVCKFNEEQKGFNEFFSLWFEVSPITITELLQRQLNLTDSLTSLVNFLRFLAKRSKFNSEKDNLQFVNEEENNLLTLNLYDSETKSQLKKKNYTTSNENYNFLRIRFYTDLGKNRFYIYEKEKYVILDLLKIFKPILEYGLQLLQSCSLSCSSGCDACFKDGFNLKESLILILTNLLYSNVEN</sequence>
<dbReference type="PANTHER" id="PTHR47957:SF3">
    <property type="entry name" value="ATP-DEPENDENT HELICASE HRQ1"/>
    <property type="match status" value="1"/>
</dbReference>
<protein>
    <recommendedName>
        <fullName evidence="3">Helicase C-terminal domain-containing protein</fullName>
    </recommendedName>
</protein>
<dbReference type="PROSITE" id="PS51194">
    <property type="entry name" value="HELICASE_CTER"/>
    <property type="match status" value="1"/>
</dbReference>
<dbReference type="InterPro" id="IPR001650">
    <property type="entry name" value="Helicase_C-like"/>
</dbReference>